<dbReference type="Pfam" id="PF07681">
    <property type="entry name" value="DoxX"/>
    <property type="match status" value="1"/>
</dbReference>
<evidence type="ECO:0000256" key="1">
    <source>
        <dbReference type="ARBA" id="ARBA00004651"/>
    </source>
</evidence>
<evidence type="ECO:0000256" key="5">
    <source>
        <dbReference type="ARBA" id="ARBA00022989"/>
    </source>
</evidence>
<comment type="similarity">
    <text evidence="2">Belongs to the DoxX family.</text>
</comment>
<evidence type="ECO:0000256" key="3">
    <source>
        <dbReference type="ARBA" id="ARBA00022475"/>
    </source>
</evidence>
<proteinExistence type="inferred from homology"/>
<name>A0ABU5S3F6_9BACT</name>
<keyword evidence="3" id="KW-1003">Cell membrane</keyword>
<dbReference type="PANTHER" id="PTHR33452">
    <property type="entry name" value="OXIDOREDUCTASE CATD-RELATED"/>
    <property type="match status" value="1"/>
</dbReference>
<dbReference type="EMBL" id="JAYGIL010000008">
    <property type="protein sequence ID" value="MEA5402926.1"/>
    <property type="molecule type" value="Genomic_DNA"/>
</dbReference>
<sequence>MNDVKKDKSLIKGLLLNELENKGLSYSLLFFRIALSLELIIVHGLKKLGLNNGVAEVIPNPYGFPQWINDSVALAANFICPVLIILGLFTRLVTLPVLAVTLSGYFIVHGNDSLLVRDVPFMYSICFLFLTFTGAGKYSLDNIISQNTINHD</sequence>
<evidence type="ECO:0000256" key="4">
    <source>
        <dbReference type="ARBA" id="ARBA00022692"/>
    </source>
</evidence>
<dbReference type="InterPro" id="IPR051907">
    <property type="entry name" value="DoxX-like_oxidoreductase"/>
</dbReference>
<keyword evidence="4 7" id="KW-0812">Transmembrane</keyword>
<evidence type="ECO:0000313" key="8">
    <source>
        <dbReference type="EMBL" id="MEA5402926.1"/>
    </source>
</evidence>
<evidence type="ECO:0000256" key="2">
    <source>
        <dbReference type="ARBA" id="ARBA00006679"/>
    </source>
</evidence>
<dbReference type="RefSeq" id="WP_323327954.1">
    <property type="nucleotide sequence ID" value="NZ_JAYGIL010000008.1"/>
</dbReference>
<comment type="caution">
    <text evidence="8">The sequence shown here is derived from an EMBL/GenBank/DDBJ whole genome shotgun (WGS) entry which is preliminary data.</text>
</comment>
<organism evidence="8 9">
    <name type="scientific">Arcicella gelida</name>
    <dbReference type="NCBI Taxonomy" id="2984195"/>
    <lineage>
        <taxon>Bacteria</taxon>
        <taxon>Pseudomonadati</taxon>
        <taxon>Bacteroidota</taxon>
        <taxon>Cytophagia</taxon>
        <taxon>Cytophagales</taxon>
        <taxon>Flectobacillaceae</taxon>
        <taxon>Arcicella</taxon>
    </lineage>
</organism>
<protein>
    <submittedName>
        <fullName evidence="8">DoxX family protein</fullName>
    </submittedName>
</protein>
<evidence type="ECO:0000256" key="7">
    <source>
        <dbReference type="SAM" id="Phobius"/>
    </source>
</evidence>
<keyword evidence="9" id="KW-1185">Reference proteome</keyword>
<gene>
    <name evidence="8" type="ORF">VB776_08375</name>
</gene>
<dbReference type="Proteomes" id="UP001303899">
    <property type="component" value="Unassembled WGS sequence"/>
</dbReference>
<evidence type="ECO:0000256" key="6">
    <source>
        <dbReference type="ARBA" id="ARBA00023136"/>
    </source>
</evidence>
<feature type="transmembrane region" description="Helical" evidence="7">
    <location>
        <begin position="78"/>
        <end position="108"/>
    </location>
</feature>
<comment type="subcellular location">
    <subcellularLocation>
        <location evidence="1">Cell membrane</location>
        <topology evidence="1">Multi-pass membrane protein</topology>
    </subcellularLocation>
</comment>
<evidence type="ECO:0000313" key="9">
    <source>
        <dbReference type="Proteomes" id="UP001303899"/>
    </source>
</evidence>
<feature type="transmembrane region" description="Helical" evidence="7">
    <location>
        <begin position="120"/>
        <end position="140"/>
    </location>
</feature>
<keyword evidence="6 7" id="KW-0472">Membrane</keyword>
<reference evidence="8 9" key="1">
    <citation type="submission" date="2023-12" db="EMBL/GenBank/DDBJ databases">
        <title>Novel species of the genus Arcicella isolated from rivers.</title>
        <authorList>
            <person name="Lu H."/>
        </authorList>
    </citation>
    <scope>NUCLEOTIDE SEQUENCE [LARGE SCALE GENOMIC DNA]</scope>
    <source>
        <strain evidence="8 9">DC2W</strain>
    </source>
</reference>
<dbReference type="PANTHER" id="PTHR33452:SF1">
    <property type="entry name" value="INNER MEMBRANE PROTEIN YPHA-RELATED"/>
    <property type="match status" value="1"/>
</dbReference>
<accession>A0ABU5S3F6</accession>
<dbReference type="InterPro" id="IPR032808">
    <property type="entry name" value="DoxX"/>
</dbReference>
<keyword evidence="5 7" id="KW-1133">Transmembrane helix</keyword>